<evidence type="ECO:0000256" key="4">
    <source>
        <dbReference type="ARBA" id="ARBA00022723"/>
    </source>
</evidence>
<dbReference type="AlphaFoldDB" id="A0A7K8K6P5"/>
<evidence type="ECO:0000256" key="6">
    <source>
        <dbReference type="ARBA" id="ARBA00022833"/>
    </source>
</evidence>
<evidence type="ECO:0000313" key="12">
    <source>
        <dbReference type="EMBL" id="NXE10835.1"/>
    </source>
</evidence>
<name>A0A7K8K6P5_9AVES</name>
<dbReference type="InterPro" id="IPR018957">
    <property type="entry name" value="Znf_C3HC4_RING-type"/>
</dbReference>
<keyword evidence="4" id="KW-0479">Metal-binding</keyword>
<keyword evidence="3" id="KW-0808">Transferase</keyword>
<dbReference type="GO" id="GO:0006513">
    <property type="term" value="P:protein monoubiquitination"/>
    <property type="evidence" value="ECO:0007669"/>
    <property type="project" value="TreeGrafter"/>
</dbReference>
<keyword evidence="12" id="KW-0436">Ligase</keyword>
<reference evidence="12 13" key="1">
    <citation type="submission" date="2019-09" db="EMBL/GenBank/DDBJ databases">
        <title>Bird 10,000 Genomes (B10K) Project - Family phase.</title>
        <authorList>
            <person name="Zhang G."/>
        </authorList>
    </citation>
    <scope>NUCLEOTIDE SEQUENCE [LARGE SCALE GENOMIC DNA]</scope>
    <source>
        <strain evidence="12">B10K-CU-031-23</strain>
    </source>
</reference>
<comment type="caution">
    <text evidence="12">The sequence shown here is derived from an EMBL/GenBank/DDBJ whole genome shotgun (WGS) entry which is preliminary data.</text>
</comment>
<dbReference type="GO" id="GO:0008270">
    <property type="term" value="F:zinc ion binding"/>
    <property type="evidence" value="ECO:0007669"/>
    <property type="project" value="UniProtKB-KW"/>
</dbReference>
<dbReference type="PROSITE" id="PS00518">
    <property type="entry name" value="ZF_RING_1"/>
    <property type="match status" value="1"/>
</dbReference>
<dbReference type="PROSITE" id="PS50089">
    <property type="entry name" value="ZF_RING_2"/>
    <property type="match status" value="1"/>
</dbReference>
<feature type="domain" description="RING-type" evidence="11">
    <location>
        <begin position="9"/>
        <end position="48"/>
    </location>
</feature>
<dbReference type="OrthoDB" id="21204at2759"/>
<comment type="catalytic activity">
    <reaction evidence="1">
        <text>S-ubiquitinyl-[E2 ubiquitin-conjugating enzyme]-L-cysteine + [acceptor protein]-L-lysine = [E2 ubiquitin-conjugating enzyme]-L-cysteine + N(6)-ubiquitinyl-[acceptor protein]-L-lysine.</text>
        <dbReference type="EC" id="2.3.2.27"/>
    </reaction>
</comment>
<dbReference type="EC" id="2.3.2.27" evidence="2"/>
<dbReference type="Gene3D" id="3.30.40.10">
    <property type="entry name" value="Zinc/RING finger domain, C3HC4 (zinc finger)"/>
    <property type="match status" value="1"/>
</dbReference>
<dbReference type="InterPro" id="IPR001841">
    <property type="entry name" value="Znf_RING"/>
</dbReference>
<feature type="compositionally biased region" description="Basic residues" evidence="10">
    <location>
        <begin position="302"/>
        <end position="311"/>
    </location>
</feature>
<dbReference type="PANTHER" id="PTHR46077:SF1">
    <property type="entry name" value="TOP1 BINDING ARGININE_SERINE RICH PROTEIN, E3 UBIQUITIN LIGASE"/>
    <property type="match status" value="1"/>
</dbReference>
<dbReference type="SUPFAM" id="SSF57850">
    <property type="entry name" value="RING/U-box"/>
    <property type="match status" value="1"/>
</dbReference>
<evidence type="ECO:0000256" key="3">
    <source>
        <dbReference type="ARBA" id="ARBA00022679"/>
    </source>
</evidence>
<proteinExistence type="predicted"/>
<evidence type="ECO:0000256" key="8">
    <source>
        <dbReference type="ARBA" id="ARBA00023163"/>
    </source>
</evidence>
<feature type="region of interest" description="Disordered" evidence="10">
    <location>
        <begin position="194"/>
        <end position="327"/>
    </location>
</feature>
<evidence type="ECO:0000256" key="1">
    <source>
        <dbReference type="ARBA" id="ARBA00000900"/>
    </source>
</evidence>
<keyword evidence="13" id="KW-1185">Reference proteome</keyword>
<gene>
    <name evidence="12" type="primary">Topors_1</name>
    <name evidence="12" type="ORF">LOPRUF_R05599</name>
</gene>
<evidence type="ECO:0000259" key="11">
    <source>
        <dbReference type="PROSITE" id="PS50089"/>
    </source>
</evidence>
<dbReference type="Pfam" id="PF00097">
    <property type="entry name" value="zf-C3HC4"/>
    <property type="match status" value="1"/>
</dbReference>
<evidence type="ECO:0000256" key="10">
    <source>
        <dbReference type="SAM" id="MobiDB-lite"/>
    </source>
</evidence>
<feature type="compositionally biased region" description="Low complexity" evidence="10">
    <location>
        <begin position="206"/>
        <end position="234"/>
    </location>
</feature>
<accession>A0A7K8K6P5</accession>
<keyword evidence="6" id="KW-0862">Zinc</keyword>
<keyword evidence="7" id="KW-0805">Transcription regulation</keyword>
<dbReference type="InterPro" id="IPR013083">
    <property type="entry name" value="Znf_RING/FYVE/PHD"/>
</dbReference>
<feature type="compositionally biased region" description="Low complexity" evidence="10">
    <location>
        <begin position="260"/>
        <end position="281"/>
    </location>
</feature>
<protein>
    <recommendedName>
        <fullName evidence="2">RING-type E3 ubiquitin transferase</fullName>
        <ecNumber evidence="2">2.3.2.27</ecNumber>
    </recommendedName>
</protein>
<feature type="non-terminal residue" evidence="12">
    <location>
        <position position="1"/>
    </location>
</feature>
<evidence type="ECO:0000256" key="5">
    <source>
        <dbReference type="ARBA" id="ARBA00022771"/>
    </source>
</evidence>
<evidence type="ECO:0000256" key="9">
    <source>
        <dbReference type="PROSITE-ProRule" id="PRU00175"/>
    </source>
</evidence>
<dbReference type="Proteomes" id="UP000533896">
    <property type="component" value="Unassembled WGS sequence"/>
</dbReference>
<dbReference type="InterPro" id="IPR017907">
    <property type="entry name" value="Znf_RING_CS"/>
</dbReference>
<keyword evidence="5 9" id="KW-0863">Zinc-finger</keyword>
<dbReference type="EMBL" id="VWYV01000581">
    <property type="protein sequence ID" value="NXE10835.1"/>
    <property type="molecule type" value="Genomic_DNA"/>
</dbReference>
<evidence type="ECO:0000256" key="2">
    <source>
        <dbReference type="ARBA" id="ARBA00012483"/>
    </source>
</evidence>
<evidence type="ECO:0000313" key="13">
    <source>
        <dbReference type="Proteomes" id="UP000533896"/>
    </source>
</evidence>
<feature type="non-terminal residue" evidence="12">
    <location>
        <position position="327"/>
    </location>
</feature>
<dbReference type="GO" id="GO:0061630">
    <property type="term" value="F:ubiquitin protein ligase activity"/>
    <property type="evidence" value="ECO:0007669"/>
    <property type="project" value="UniProtKB-EC"/>
</dbReference>
<dbReference type="SMART" id="SM00184">
    <property type="entry name" value="RING"/>
    <property type="match status" value="1"/>
</dbReference>
<dbReference type="GO" id="GO:0000209">
    <property type="term" value="P:protein polyubiquitination"/>
    <property type="evidence" value="ECO:0007669"/>
    <property type="project" value="TreeGrafter"/>
</dbReference>
<sequence>MATESGWNCPICCENEEDIAYMSPCLHQFCIGCALRWVRQKPNCPLCRLRTTAVMSSVRSESDYLRFEVPDSAELSAEDNQNEQWATELLPRPQVGGFSPEVWADFFESHPDNTRPLLPWLRQELRLIFEEQWWEVAAGEATIVGYLCLWGLDEEVLVQHLRNCLPNNAEPFVRQLITAAVRLCGSEIRRHLDQQDPCAPREEDNSPAASPSPIASRGGTPAAQLASSSSPAGSNVQEEAGPAEAALRGGPGCPPSASVAAEQEQPQQEQPQREPGQAAEAGPSACSHSPSAPGWGRDSRGRPWRPTKRRLPSPQDSAQACKRQRRQ</sequence>
<feature type="compositionally biased region" description="Basic and acidic residues" evidence="10">
    <location>
        <begin position="194"/>
        <end position="204"/>
    </location>
</feature>
<keyword evidence="8" id="KW-0804">Transcription</keyword>
<evidence type="ECO:0000256" key="7">
    <source>
        <dbReference type="ARBA" id="ARBA00023015"/>
    </source>
</evidence>
<organism evidence="12 13">
    <name type="scientific">Lophotis ruficrista</name>
    <dbReference type="NCBI Taxonomy" id="172689"/>
    <lineage>
        <taxon>Eukaryota</taxon>
        <taxon>Metazoa</taxon>
        <taxon>Chordata</taxon>
        <taxon>Craniata</taxon>
        <taxon>Vertebrata</taxon>
        <taxon>Euteleostomi</taxon>
        <taxon>Archelosauria</taxon>
        <taxon>Archosauria</taxon>
        <taxon>Dinosauria</taxon>
        <taxon>Saurischia</taxon>
        <taxon>Theropoda</taxon>
        <taxon>Coelurosauria</taxon>
        <taxon>Aves</taxon>
        <taxon>Neognathae</taxon>
        <taxon>Neoaves</taxon>
        <taxon>Otidimorphae</taxon>
        <taxon>Otidiformes</taxon>
        <taxon>Otididae</taxon>
        <taxon>Lophotis</taxon>
    </lineage>
</organism>
<dbReference type="PANTHER" id="PTHR46077">
    <property type="entry name" value="E3 UBIQUITIN-PROTEIN LIGASE TOPORS"/>
    <property type="match status" value="1"/>
</dbReference>
<dbReference type="GO" id="GO:0016874">
    <property type="term" value="F:ligase activity"/>
    <property type="evidence" value="ECO:0007669"/>
    <property type="project" value="UniProtKB-KW"/>
</dbReference>